<comment type="pathway">
    <text evidence="2">Protein modification; protein ubiquitination.</text>
</comment>
<gene>
    <name evidence="17" type="primary">DHRS9</name>
    <name evidence="17" type="ORF">DERP_009123</name>
</gene>
<keyword evidence="10 15" id="KW-1133">Transmembrane helix</keyword>
<keyword evidence="5 15" id="KW-0812">Transmembrane</keyword>
<dbReference type="PRINTS" id="PR00080">
    <property type="entry name" value="SDRFAMILY"/>
</dbReference>
<dbReference type="InterPro" id="IPR002347">
    <property type="entry name" value="SDR_fam"/>
</dbReference>
<evidence type="ECO:0000256" key="3">
    <source>
        <dbReference type="ARBA" id="ARBA00008704"/>
    </source>
</evidence>
<evidence type="ECO:0000256" key="12">
    <source>
        <dbReference type="ARBA" id="ARBA00023136"/>
    </source>
</evidence>
<proteinExistence type="inferred from homology"/>
<dbReference type="PROSITE" id="PS50089">
    <property type="entry name" value="ZF_RING_2"/>
    <property type="match status" value="1"/>
</dbReference>
<evidence type="ECO:0000313" key="18">
    <source>
        <dbReference type="Proteomes" id="UP000887458"/>
    </source>
</evidence>
<keyword evidence="13" id="KW-0576">Peroxisome</keyword>
<feature type="transmembrane region" description="Helical" evidence="15">
    <location>
        <begin position="642"/>
        <end position="660"/>
    </location>
</feature>
<dbReference type="InterPro" id="IPR036291">
    <property type="entry name" value="NAD(P)-bd_dom_sf"/>
</dbReference>
<dbReference type="EMBL" id="NJHN03000024">
    <property type="protein sequence ID" value="KAH9424901.1"/>
    <property type="molecule type" value="Genomic_DNA"/>
</dbReference>
<evidence type="ECO:0000256" key="6">
    <source>
        <dbReference type="ARBA" id="ARBA00022723"/>
    </source>
</evidence>
<dbReference type="InterPro" id="IPR020904">
    <property type="entry name" value="Sc_DH/Rdtase_CS"/>
</dbReference>
<dbReference type="Pfam" id="PF00106">
    <property type="entry name" value="adh_short"/>
    <property type="match status" value="3"/>
</dbReference>
<dbReference type="SUPFAM" id="SSF57850">
    <property type="entry name" value="RING/U-box"/>
    <property type="match status" value="1"/>
</dbReference>
<dbReference type="PROSITE" id="PS00518">
    <property type="entry name" value="ZF_RING_1"/>
    <property type="match status" value="1"/>
</dbReference>
<evidence type="ECO:0000256" key="11">
    <source>
        <dbReference type="ARBA" id="ARBA00023002"/>
    </source>
</evidence>
<keyword evidence="9" id="KW-0653">Protein transport</keyword>
<evidence type="ECO:0000256" key="5">
    <source>
        <dbReference type="ARBA" id="ARBA00022692"/>
    </source>
</evidence>
<reference evidence="17 18" key="2">
    <citation type="journal article" date="2022" name="Mol. Biol. Evol.">
        <title>Comparative Genomics Reveals Insights into the Divergent Evolution of Astigmatic Mites and Household Pest Adaptations.</title>
        <authorList>
            <person name="Xiong Q."/>
            <person name="Wan A.T."/>
            <person name="Liu X."/>
            <person name="Fung C.S."/>
            <person name="Xiao X."/>
            <person name="Malainual N."/>
            <person name="Hou J."/>
            <person name="Wang L."/>
            <person name="Wang M."/>
            <person name="Yang K.Y."/>
            <person name="Cui Y."/>
            <person name="Leung E.L."/>
            <person name="Nong W."/>
            <person name="Shin S.K."/>
            <person name="Au S.W."/>
            <person name="Jeong K.Y."/>
            <person name="Chew F.T."/>
            <person name="Hui J.H."/>
            <person name="Leung T.F."/>
            <person name="Tungtrongchitr A."/>
            <person name="Zhong N."/>
            <person name="Liu Z."/>
            <person name="Tsui S.K."/>
        </authorList>
    </citation>
    <scope>NUCLEOTIDE SEQUENCE [LARGE SCALE GENOMIC DNA]</scope>
    <source>
        <strain evidence="17">Derp</strain>
    </source>
</reference>
<sequence>MFLRLLKYVIPSFIGIYLLYNQINAFWLNQFLILCFLLIISWTIGYYLYDLFEQDQIDPKNKIVLITGCDTGFGNLLAQKLDRLGFDIYAGVLNIDSDGVRQIQQKCSKRLKIIKMDVTKSKEVENIVEQIKQSGKPLWALVNNAGIAISVPFDWGKDIDVYQKIFDVNVFGVVRVTKNFITLLRQSKGRIINVASAAGRMPAQWMGHYCMTKHNVRVFSDVLRRELIGTGIKVITIEPSFFRTRIVDFEQIDKQRKKIFDETPLDIQQSYGKRYLKCLEASNQLIMNITHDNIDLVIDSMINGIIRKHPKIYYRCCTIIELFTIWAWTLAYYFFEMFNQETIDPSGKIVLITGCDTGFGNRTAYRLDQLGYHVYAGVLFPDGDGAKKLQSKCSNRLRILRMDVTKPDEVKNVVEQIKQSGMPLWAIVNNAGVGYSAPFDWGNDVDVYQKVFDVNVFGVVRVTKYCMPLLRKSNGRIINVASLAGRVQAANISHYCMAKHSVRVYSDCLRRELVGTNIKVITMEPSFYRTEIVNYEMIDRKRREIFNETPEDIREAYGENHLEYLKLVTKQIERMTKDRIDDVVDSIIAGIVLEHPKPYYRCCSYHELFTLWGTSHLPEILVDMLLNRNTRRLLQMIKFDNIFHYFFLTFFPLHIIWFIWNPIWFNYFCILVGISIISWTIAYYLFEIFNQETIDPTGKIVLITGCDTGFGNRLAYRLDQIGFYVYAGVLFPDGDGTKQLQQKCSNRLKTIRMDVTKPDEVKMVIEQIKQSNKPLWALVNNAGIGISVPFDWGNDVDVYQKVFDVNVFGLVRVTKYCMPLLRKSNGRIINVASLAARITAPLVSHYSMAKHSVRVFSDAIRREMGWSKIKVITMEPSFYRTEIINHESIDRMRQKIFNETSEDIQQNYGEKYMRFLNKSNSMTKWIIKNDYETVIDTMIMAIVNENPKLYYRCCSYYEMSSSLKNQRYVGRAVQLDITELDNYFVNNVIFHLNSISDSTYGYVPELKLLIQLLLWYRKLFTHNSSIGLDIYQCRYYSTKNQSTSSIGLSLIQKCSYLLKYSLQYVQERLDQYPTNQKWTKIVEKFLLYYRAIEMLNLYVFIYNGKYRTLHERLFGIRIVGERTSSLDDSKLNHSFLNRVLMWNAMIEVLTILIPFITSTSLYRLIIKRIHSIKSDQQQNSNNVKKPMKNNRCQICDQPAVNAQAIPNCRHIYCYFCIIHNLFEDGIFKCNHCQVSIDSSDKLLQTFNN</sequence>
<dbReference type="Pfam" id="PF04757">
    <property type="entry name" value="Pex2_Pex12"/>
    <property type="match status" value="1"/>
</dbReference>
<dbReference type="InterPro" id="IPR001841">
    <property type="entry name" value="Znf_RING"/>
</dbReference>
<dbReference type="PRINTS" id="PR00081">
    <property type="entry name" value="GDHRDH"/>
</dbReference>
<keyword evidence="7 14" id="KW-0863">Zinc-finger</keyword>
<comment type="subcellular location">
    <subcellularLocation>
        <location evidence="1">Peroxisome membrane</location>
        <topology evidence="1">Multi-pass membrane protein</topology>
    </subcellularLocation>
</comment>
<dbReference type="InterPro" id="IPR013083">
    <property type="entry name" value="Znf_RING/FYVE/PHD"/>
</dbReference>
<evidence type="ECO:0000256" key="7">
    <source>
        <dbReference type="ARBA" id="ARBA00022771"/>
    </source>
</evidence>
<dbReference type="InterPro" id="IPR006845">
    <property type="entry name" value="Pex_N"/>
</dbReference>
<feature type="transmembrane region" description="Helical" evidence="15">
    <location>
        <begin position="1140"/>
        <end position="1165"/>
    </location>
</feature>
<dbReference type="Gene3D" id="3.30.40.10">
    <property type="entry name" value="Zinc/RING finger domain, C3HC4 (zinc finger)"/>
    <property type="match status" value="1"/>
</dbReference>
<comment type="caution">
    <text evidence="17">The sequence shown here is derived from an EMBL/GenBank/DDBJ whole genome shotgun (WGS) entry which is preliminary data.</text>
</comment>
<feature type="transmembrane region" description="Helical" evidence="15">
    <location>
        <begin position="26"/>
        <end position="49"/>
    </location>
</feature>
<dbReference type="SUPFAM" id="SSF51735">
    <property type="entry name" value="NAD(P)-binding Rossmann-fold domains"/>
    <property type="match status" value="3"/>
</dbReference>
<evidence type="ECO:0000313" key="17">
    <source>
        <dbReference type="EMBL" id="KAH9424901.1"/>
    </source>
</evidence>
<keyword evidence="12 15" id="KW-0472">Membrane</keyword>
<evidence type="ECO:0000256" key="9">
    <source>
        <dbReference type="ARBA" id="ARBA00022927"/>
    </source>
</evidence>
<name>A0ABQ8JRJ1_DERPT</name>
<protein>
    <submittedName>
        <fullName evidence="17">Dehydrogenase/reductase SDR member 9</fullName>
    </submittedName>
</protein>
<keyword evidence="18" id="KW-1185">Reference proteome</keyword>
<organism evidence="17 18">
    <name type="scientific">Dermatophagoides pteronyssinus</name>
    <name type="common">European house dust mite</name>
    <dbReference type="NCBI Taxonomy" id="6956"/>
    <lineage>
        <taxon>Eukaryota</taxon>
        <taxon>Metazoa</taxon>
        <taxon>Ecdysozoa</taxon>
        <taxon>Arthropoda</taxon>
        <taxon>Chelicerata</taxon>
        <taxon>Arachnida</taxon>
        <taxon>Acari</taxon>
        <taxon>Acariformes</taxon>
        <taxon>Sarcoptiformes</taxon>
        <taxon>Astigmata</taxon>
        <taxon>Psoroptidia</taxon>
        <taxon>Analgoidea</taxon>
        <taxon>Pyroglyphidae</taxon>
        <taxon>Dermatophagoidinae</taxon>
        <taxon>Dermatophagoides</taxon>
    </lineage>
</organism>
<evidence type="ECO:0000256" key="14">
    <source>
        <dbReference type="PROSITE-ProRule" id="PRU00175"/>
    </source>
</evidence>
<keyword evidence="8" id="KW-0862">Zinc</keyword>
<evidence type="ECO:0000256" key="8">
    <source>
        <dbReference type="ARBA" id="ARBA00022833"/>
    </source>
</evidence>
<feature type="transmembrane region" description="Helical" evidence="15">
    <location>
        <begin position="5"/>
        <end position="20"/>
    </location>
</feature>
<keyword evidence="4" id="KW-0813">Transport</keyword>
<dbReference type="PROSITE" id="PS00061">
    <property type="entry name" value="ADH_SHORT"/>
    <property type="match status" value="2"/>
</dbReference>
<evidence type="ECO:0000256" key="10">
    <source>
        <dbReference type="ARBA" id="ARBA00022989"/>
    </source>
</evidence>
<keyword evidence="6" id="KW-0479">Metal-binding</keyword>
<keyword evidence="11" id="KW-0560">Oxidoreductase</keyword>
<dbReference type="InterPro" id="IPR017907">
    <property type="entry name" value="Znf_RING_CS"/>
</dbReference>
<dbReference type="PANTHER" id="PTHR43313:SF36">
    <property type="entry name" value="D-BETA-HYDROXYBUTYRATE DEHYDROGENASE, MITOCHONDRIAL"/>
    <property type="match status" value="1"/>
</dbReference>
<dbReference type="Gene3D" id="3.40.50.720">
    <property type="entry name" value="NAD(P)-binding Rossmann-like Domain"/>
    <property type="match status" value="3"/>
</dbReference>
<evidence type="ECO:0000259" key="16">
    <source>
        <dbReference type="PROSITE" id="PS50089"/>
    </source>
</evidence>
<feature type="domain" description="RING-type" evidence="16">
    <location>
        <begin position="1192"/>
        <end position="1233"/>
    </location>
</feature>
<dbReference type="Proteomes" id="UP000887458">
    <property type="component" value="Unassembled WGS sequence"/>
</dbReference>
<evidence type="ECO:0000256" key="1">
    <source>
        <dbReference type="ARBA" id="ARBA00004585"/>
    </source>
</evidence>
<accession>A0ABQ8JRJ1</accession>
<evidence type="ECO:0000256" key="4">
    <source>
        <dbReference type="ARBA" id="ARBA00022448"/>
    </source>
</evidence>
<evidence type="ECO:0000256" key="13">
    <source>
        <dbReference type="ARBA" id="ARBA00023140"/>
    </source>
</evidence>
<comment type="similarity">
    <text evidence="3">Belongs to the pex2/pex10/pex12 family.</text>
</comment>
<dbReference type="PANTHER" id="PTHR43313">
    <property type="entry name" value="SHORT-CHAIN DEHYDROGENASE/REDUCTASE FAMILY 9C"/>
    <property type="match status" value="1"/>
</dbReference>
<reference evidence="17 18" key="1">
    <citation type="journal article" date="2018" name="J. Allergy Clin. Immunol.">
        <title>High-quality assembly of Dermatophagoides pteronyssinus genome and transcriptome reveals a wide range of novel allergens.</title>
        <authorList>
            <person name="Liu X.Y."/>
            <person name="Yang K.Y."/>
            <person name="Wang M.Q."/>
            <person name="Kwok J.S."/>
            <person name="Zeng X."/>
            <person name="Yang Z."/>
            <person name="Xiao X.J."/>
            <person name="Lau C.P."/>
            <person name="Li Y."/>
            <person name="Huang Z.M."/>
            <person name="Ba J.G."/>
            <person name="Yim A.K."/>
            <person name="Ouyang C.Y."/>
            <person name="Ngai S.M."/>
            <person name="Chan T.F."/>
            <person name="Leung E.L."/>
            <person name="Liu L."/>
            <person name="Liu Z.G."/>
            <person name="Tsui S.K."/>
        </authorList>
    </citation>
    <scope>NUCLEOTIDE SEQUENCE [LARGE SCALE GENOMIC DNA]</scope>
    <source>
        <strain evidence="17">Derp</strain>
    </source>
</reference>
<evidence type="ECO:0000256" key="15">
    <source>
        <dbReference type="SAM" id="Phobius"/>
    </source>
</evidence>
<feature type="transmembrane region" description="Helical" evidence="15">
    <location>
        <begin position="667"/>
        <end position="686"/>
    </location>
</feature>
<evidence type="ECO:0000256" key="2">
    <source>
        <dbReference type="ARBA" id="ARBA00004906"/>
    </source>
</evidence>
<feature type="transmembrane region" description="Helical" evidence="15">
    <location>
        <begin position="312"/>
        <end position="335"/>
    </location>
</feature>